<feature type="compositionally biased region" description="Low complexity" evidence="1">
    <location>
        <begin position="164"/>
        <end position="177"/>
    </location>
</feature>
<keyword evidence="3" id="KW-1185">Reference proteome</keyword>
<evidence type="ECO:0000256" key="1">
    <source>
        <dbReference type="SAM" id="MobiDB-lite"/>
    </source>
</evidence>
<evidence type="ECO:0000313" key="3">
    <source>
        <dbReference type="Proteomes" id="UP000234254"/>
    </source>
</evidence>
<sequence length="644" mass="71809">MNHAYTTYPAPDAIAHPRPPSPTPYHDPHAPPPPSLATPPVQANRSQNPTESHRADAGKNGAVSKMRKPRKGNNAGGGKSSLFWVHTDSQSVSEGTREDTLKRIRSHVMSEHNRKKRLENTKRYKTKAWKHLAFQPVETSASTSSATAALTASTEPPALIKTTSPDSRGSSASSSPGHIPPERRVKGEDSPTGLVVAPVVPGRHINNGHRGSPVRVVSPWDYVSQGAQDPFCLGHSRLSDRMMRHLQHFLCNLTQIAYPLQRRYGPKLQAHWSTLVQQDPASLHACICVAASNMALQAGEFPLKDPNKRSSSPLLLDTFHHRGETIRLVNEGLSDPVKASSDVLIAAVSILLTIEIASGNPDYLKIHLAGLRQMVGMRNSLADVPPDVRFQISWTDIRVACMAFTRPIFPFIRYARPTHLSVRPPSTDLSNTAARLIALTEIPGIFSSALVQTIYDLGELTWWAEWIKTDPTYQDFDEETEDYFNTEVLYIEYALHTDRYTDTGVSKGDASIEGCVRLASLLFHNSAIWDFYPQIAPVFPKPITGLQKALETTIPAGYFHLCQDLLIWLLFMGACASRLMVRERAFFVTELAAAVQDHGVHSWQELRTLLLGFFYVDRTYLGPLREVWDEIQMRRPPQYLTDDR</sequence>
<feature type="compositionally biased region" description="Basic and acidic residues" evidence="1">
    <location>
        <begin position="180"/>
        <end position="189"/>
    </location>
</feature>
<feature type="compositionally biased region" description="Polar residues" evidence="1">
    <location>
        <begin position="41"/>
        <end position="50"/>
    </location>
</feature>
<dbReference type="Pfam" id="PF11951">
    <property type="entry name" value="Fungal_trans_2"/>
    <property type="match status" value="1"/>
</dbReference>
<feature type="region of interest" description="Disordered" evidence="1">
    <location>
        <begin position="1"/>
        <end position="101"/>
    </location>
</feature>
<dbReference type="OrthoDB" id="4158087at2759"/>
<dbReference type="Proteomes" id="UP000234254">
    <property type="component" value="Unassembled WGS sequence"/>
</dbReference>
<dbReference type="InterPro" id="IPR021858">
    <property type="entry name" value="Fun_TF"/>
</dbReference>
<accession>A0A2I1CY45</accession>
<organism evidence="2 3">
    <name type="scientific">Aspergillus campestris (strain IBT 28561)</name>
    <dbReference type="NCBI Taxonomy" id="1392248"/>
    <lineage>
        <taxon>Eukaryota</taxon>
        <taxon>Fungi</taxon>
        <taxon>Dikarya</taxon>
        <taxon>Ascomycota</taxon>
        <taxon>Pezizomycotina</taxon>
        <taxon>Eurotiomycetes</taxon>
        <taxon>Eurotiomycetidae</taxon>
        <taxon>Eurotiales</taxon>
        <taxon>Aspergillaceae</taxon>
        <taxon>Aspergillus</taxon>
        <taxon>Aspergillus subgen. Circumdati</taxon>
    </lineage>
</organism>
<dbReference type="RefSeq" id="XP_024691130.1">
    <property type="nucleotide sequence ID" value="XM_024833678.1"/>
</dbReference>
<gene>
    <name evidence="2" type="ORF">P168DRAFT_239651</name>
</gene>
<evidence type="ECO:0000313" key="2">
    <source>
        <dbReference type="EMBL" id="PKY02536.1"/>
    </source>
</evidence>
<dbReference type="GeneID" id="36541202"/>
<feature type="region of interest" description="Disordered" evidence="1">
    <location>
        <begin position="137"/>
        <end position="193"/>
    </location>
</feature>
<dbReference type="PANTHER" id="PTHR37540">
    <property type="entry name" value="TRANSCRIPTION FACTOR (ACR-2), PUTATIVE-RELATED-RELATED"/>
    <property type="match status" value="1"/>
</dbReference>
<feature type="compositionally biased region" description="Pro residues" evidence="1">
    <location>
        <begin position="17"/>
        <end position="37"/>
    </location>
</feature>
<feature type="compositionally biased region" description="Low complexity" evidence="1">
    <location>
        <begin position="139"/>
        <end position="154"/>
    </location>
</feature>
<dbReference type="VEuPathDB" id="FungiDB:P168DRAFT_239651"/>
<proteinExistence type="predicted"/>
<comment type="caution">
    <text evidence="2">The sequence shown here is derived from an EMBL/GenBank/DDBJ whole genome shotgun (WGS) entry which is preliminary data.</text>
</comment>
<name>A0A2I1CY45_ASPC2</name>
<dbReference type="AlphaFoldDB" id="A0A2I1CY45"/>
<dbReference type="EMBL" id="MSFM01000009">
    <property type="protein sequence ID" value="PKY02536.1"/>
    <property type="molecule type" value="Genomic_DNA"/>
</dbReference>
<dbReference type="PANTHER" id="PTHR37540:SF5">
    <property type="entry name" value="TRANSCRIPTION FACTOR DOMAIN-CONTAINING PROTEIN"/>
    <property type="match status" value="1"/>
</dbReference>
<reference evidence="2" key="1">
    <citation type="submission" date="2016-12" db="EMBL/GenBank/DDBJ databases">
        <title>The genomes of Aspergillus section Nigri reveals drivers in fungal speciation.</title>
        <authorList>
            <consortium name="DOE Joint Genome Institute"/>
            <person name="Vesth T.C."/>
            <person name="Nybo J."/>
            <person name="Theobald S."/>
            <person name="Brandl J."/>
            <person name="Frisvad J.C."/>
            <person name="Nielsen K.F."/>
            <person name="Lyhne E.K."/>
            <person name="Kogle M.E."/>
            <person name="Kuo A."/>
            <person name="Riley R."/>
            <person name="Clum A."/>
            <person name="Nolan M."/>
            <person name="Lipzen A."/>
            <person name="Salamov A."/>
            <person name="Henrissat B."/>
            <person name="Wiebenga A."/>
            <person name="De vries R.P."/>
            <person name="Grigoriev I.V."/>
            <person name="Mortensen U.H."/>
            <person name="Andersen M.R."/>
            <person name="Baker S.E."/>
        </authorList>
    </citation>
    <scope>NUCLEOTIDE SEQUENCE</scope>
    <source>
        <strain evidence="2">IBT 28561</strain>
    </source>
</reference>
<protein>
    <submittedName>
        <fullName evidence="2">Uncharacterized protein</fullName>
    </submittedName>
</protein>